<dbReference type="InterPro" id="IPR037185">
    <property type="entry name" value="EmrE-like"/>
</dbReference>
<dbReference type="GO" id="GO:0016020">
    <property type="term" value="C:membrane"/>
    <property type="evidence" value="ECO:0007669"/>
    <property type="project" value="UniProtKB-SubCell"/>
</dbReference>
<sequence>MAPNAKAALIALVGFAAFATHDVLVKTLGAQFSSVQIVFFNVLFAFPLVTLTLIRDPAAGTLRPAHPWWVALRTGAAVITALCAFYAFSTIQLAQVYAILFASPLLITLLAIPILGEPVRLRRWAAVIVGLTGVMIVLQPGSTTLTLGHGAALIAAIGSAFASVISRRIGRDERSVVLVLYPMLANFAIMGALLPQVHVAMPLESLALNALLSALGFAGAMLMVLAYKTGEAVVVAPMQYSQILWATVFGALFFDEFPDTPTLVGAGIVIASGLYIVLRESGSTASRLRPVLRSRTRVFTGALPRLSPPDKGPRFHRRREAGDPLSKPHG</sequence>
<organism evidence="9 10">
    <name type="scientific">Roseivivax marinus</name>
    <dbReference type="NCBI Taxonomy" id="1379903"/>
    <lineage>
        <taxon>Bacteria</taxon>
        <taxon>Pseudomonadati</taxon>
        <taxon>Pseudomonadota</taxon>
        <taxon>Alphaproteobacteria</taxon>
        <taxon>Rhodobacterales</taxon>
        <taxon>Roseobacteraceae</taxon>
        <taxon>Roseivivax</taxon>
    </lineage>
</organism>
<evidence type="ECO:0000256" key="3">
    <source>
        <dbReference type="ARBA" id="ARBA00022692"/>
    </source>
</evidence>
<feature type="transmembrane region" description="Helical" evidence="7">
    <location>
        <begin position="94"/>
        <end position="112"/>
    </location>
</feature>
<feature type="transmembrane region" description="Helical" evidence="7">
    <location>
        <begin position="260"/>
        <end position="278"/>
    </location>
</feature>
<accession>W4HHP2</accession>
<dbReference type="PATRIC" id="fig|1317118.6.peg.2467"/>
<name>W4HHP2_9RHOB</name>
<dbReference type="eggNOG" id="COG0697">
    <property type="taxonomic scope" value="Bacteria"/>
</dbReference>
<feature type="transmembrane region" description="Helical" evidence="7">
    <location>
        <begin position="35"/>
        <end position="54"/>
    </location>
</feature>
<dbReference type="Proteomes" id="UP000019063">
    <property type="component" value="Unassembled WGS sequence"/>
</dbReference>
<dbReference type="PANTHER" id="PTHR22911:SF6">
    <property type="entry name" value="SOLUTE CARRIER FAMILY 35 MEMBER G1"/>
    <property type="match status" value="1"/>
</dbReference>
<evidence type="ECO:0000256" key="7">
    <source>
        <dbReference type="SAM" id="Phobius"/>
    </source>
</evidence>
<evidence type="ECO:0000313" key="10">
    <source>
        <dbReference type="Proteomes" id="UP000019063"/>
    </source>
</evidence>
<feature type="transmembrane region" description="Helical" evidence="7">
    <location>
        <begin position="206"/>
        <end position="227"/>
    </location>
</feature>
<dbReference type="PANTHER" id="PTHR22911">
    <property type="entry name" value="ACYL-MALONYL CONDENSING ENZYME-RELATED"/>
    <property type="match status" value="1"/>
</dbReference>
<comment type="caution">
    <text evidence="9">The sequence shown here is derived from an EMBL/GenBank/DDBJ whole genome shotgun (WGS) entry which is preliminary data.</text>
</comment>
<feature type="region of interest" description="Disordered" evidence="6">
    <location>
        <begin position="302"/>
        <end position="330"/>
    </location>
</feature>
<dbReference type="EMBL" id="AQQW01000007">
    <property type="protein sequence ID" value="ETW12267.1"/>
    <property type="molecule type" value="Genomic_DNA"/>
</dbReference>
<gene>
    <name evidence="9" type="ORF">ATO8_11981</name>
</gene>
<reference evidence="9 10" key="1">
    <citation type="journal article" date="2014" name="Antonie Van Leeuwenhoek">
        <title>Roseivivax atlanticus sp. nov., isolated from surface seawater of the Atlantic Ocean.</title>
        <authorList>
            <person name="Li G."/>
            <person name="Lai Q."/>
            <person name="Liu X."/>
            <person name="Sun F."/>
            <person name="Shao Z."/>
        </authorList>
    </citation>
    <scope>NUCLEOTIDE SEQUENCE [LARGE SCALE GENOMIC DNA]</scope>
    <source>
        <strain evidence="9 10">22II-s10s</strain>
    </source>
</reference>
<evidence type="ECO:0000256" key="5">
    <source>
        <dbReference type="ARBA" id="ARBA00023136"/>
    </source>
</evidence>
<feature type="transmembrane region" description="Helical" evidence="7">
    <location>
        <begin position="177"/>
        <end position="194"/>
    </location>
</feature>
<dbReference type="InterPro" id="IPR000620">
    <property type="entry name" value="EamA_dom"/>
</dbReference>
<evidence type="ECO:0000313" key="9">
    <source>
        <dbReference type="EMBL" id="ETW12267.1"/>
    </source>
</evidence>
<evidence type="ECO:0000256" key="4">
    <source>
        <dbReference type="ARBA" id="ARBA00022989"/>
    </source>
</evidence>
<keyword evidence="4 7" id="KW-1133">Transmembrane helix</keyword>
<feature type="transmembrane region" description="Helical" evidence="7">
    <location>
        <begin position="147"/>
        <end position="165"/>
    </location>
</feature>
<dbReference type="SUPFAM" id="SSF103481">
    <property type="entry name" value="Multidrug resistance efflux transporter EmrE"/>
    <property type="match status" value="2"/>
</dbReference>
<feature type="transmembrane region" description="Helical" evidence="7">
    <location>
        <begin position="66"/>
        <end position="88"/>
    </location>
</feature>
<feature type="domain" description="EamA" evidence="8">
    <location>
        <begin position="147"/>
        <end position="276"/>
    </location>
</feature>
<comment type="subcellular location">
    <subcellularLocation>
        <location evidence="1">Membrane</location>
        <topology evidence="1">Multi-pass membrane protein</topology>
    </subcellularLocation>
</comment>
<evidence type="ECO:0000256" key="6">
    <source>
        <dbReference type="SAM" id="MobiDB-lite"/>
    </source>
</evidence>
<feature type="transmembrane region" description="Helical" evidence="7">
    <location>
        <begin position="124"/>
        <end position="141"/>
    </location>
</feature>
<protein>
    <recommendedName>
        <fullName evidence="8">EamA domain-containing protein</fullName>
    </recommendedName>
</protein>
<feature type="domain" description="EamA" evidence="8">
    <location>
        <begin position="6"/>
        <end position="138"/>
    </location>
</feature>
<dbReference type="Gene3D" id="1.10.3730.20">
    <property type="match status" value="1"/>
</dbReference>
<proteinExistence type="inferred from homology"/>
<feature type="transmembrane region" description="Helical" evidence="7">
    <location>
        <begin position="234"/>
        <end position="254"/>
    </location>
</feature>
<evidence type="ECO:0000259" key="8">
    <source>
        <dbReference type="Pfam" id="PF00892"/>
    </source>
</evidence>
<dbReference type="RefSeq" id="WP_043844772.1">
    <property type="nucleotide sequence ID" value="NZ_AQQW01000007.1"/>
</dbReference>
<comment type="similarity">
    <text evidence="2">Belongs to the drug/metabolite transporter (DMT) superfamily. 10 TMS drug/metabolite exporter (DME) (TC 2.A.7.3) family.</text>
</comment>
<dbReference type="Pfam" id="PF00892">
    <property type="entry name" value="EamA"/>
    <property type="match status" value="2"/>
</dbReference>
<keyword evidence="5 7" id="KW-0472">Membrane</keyword>
<evidence type="ECO:0000256" key="1">
    <source>
        <dbReference type="ARBA" id="ARBA00004141"/>
    </source>
</evidence>
<dbReference type="AlphaFoldDB" id="W4HHP2"/>
<keyword evidence="3 7" id="KW-0812">Transmembrane</keyword>
<dbReference type="STRING" id="1379903.ATO8_11981"/>
<keyword evidence="10" id="KW-1185">Reference proteome</keyword>
<evidence type="ECO:0000256" key="2">
    <source>
        <dbReference type="ARBA" id="ARBA00009853"/>
    </source>
</evidence>